<sequence length="143" mass="15786">MLLGEYEHSVDTKGRVAVPAKFRAQLETGLVVTRGFERCLFVYPMEEWQLLSERVSRLSVGQAEARQLRRLLFASAFDTEVDKQGRILLPASLREYAGIGESAVVAGMNTYFEIWAQEAWETEQAGLAEEAGAIAASMASLGI</sequence>
<dbReference type="GO" id="GO:0000976">
    <property type="term" value="F:transcription cis-regulatory region binding"/>
    <property type="evidence" value="ECO:0007669"/>
    <property type="project" value="TreeGrafter"/>
</dbReference>
<dbReference type="AlphaFoldDB" id="A0A6J4HH05"/>
<keyword evidence="3" id="KW-0677">Repeat</keyword>
<dbReference type="InterPro" id="IPR038619">
    <property type="entry name" value="MraZ_sf"/>
</dbReference>
<keyword evidence="5 7" id="KW-0238">DNA-binding</keyword>
<dbReference type="CDD" id="cd16320">
    <property type="entry name" value="MraZ_N"/>
    <property type="match status" value="1"/>
</dbReference>
<evidence type="ECO:0000256" key="7">
    <source>
        <dbReference type="HAMAP-Rule" id="MF_01008"/>
    </source>
</evidence>
<evidence type="ECO:0000256" key="1">
    <source>
        <dbReference type="ARBA" id="ARBA00013860"/>
    </source>
</evidence>
<keyword evidence="2 7" id="KW-0963">Cytoplasm</keyword>
<keyword evidence="4 7" id="KW-0805">Transcription regulation</keyword>
<comment type="similarity">
    <text evidence="7">Belongs to the MraZ family.</text>
</comment>
<comment type="subcellular location">
    <subcellularLocation>
        <location evidence="7">Cytoplasm</location>
        <location evidence="7">Nucleoid</location>
    </subcellularLocation>
</comment>
<dbReference type="CDD" id="cd16321">
    <property type="entry name" value="MraZ_C"/>
    <property type="match status" value="1"/>
</dbReference>
<dbReference type="GO" id="GO:0003700">
    <property type="term" value="F:DNA-binding transcription factor activity"/>
    <property type="evidence" value="ECO:0007669"/>
    <property type="project" value="UniProtKB-UniRule"/>
</dbReference>
<comment type="subunit">
    <text evidence="7">Forms oligomers.</text>
</comment>
<protein>
    <recommendedName>
        <fullName evidence="1 7">Transcriptional regulator MraZ</fullName>
    </recommendedName>
</protein>
<evidence type="ECO:0000256" key="3">
    <source>
        <dbReference type="ARBA" id="ARBA00022737"/>
    </source>
</evidence>
<dbReference type="GO" id="GO:0009295">
    <property type="term" value="C:nucleoid"/>
    <property type="evidence" value="ECO:0007669"/>
    <property type="project" value="UniProtKB-SubCell"/>
</dbReference>
<dbReference type="GO" id="GO:0005737">
    <property type="term" value="C:cytoplasm"/>
    <property type="evidence" value="ECO:0007669"/>
    <property type="project" value="UniProtKB-UniRule"/>
</dbReference>
<dbReference type="InterPro" id="IPR037914">
    <property type="entry name" value="SpoVT-AbrB_sf"/>
</dbReference>
<evidence type="ECO:0000256" key="5">
    <source>
        <dbReference type="ARBA" id="ARBA00023125"/>
    </source>
</evidence>
<dbReference type="SUPFAM" id="SSF89447">
    <property type="entry name" value="AbrB/MazE/MraZ-like"/>
    <property type="match status" value="1"/>
</dbReference>
<dbReference type="InterPro" id="IPR007159">
    <property type="entry name" value="SpoVT-AbrB_dom"/>
</dbReference>
<organism evidence="9">
    <name type="scientific">uncultured Chloroflexia bacterium</name>
    <dbReference type="NCBI Taxonomy" id="1672391"/>
    <lineage>
        <taxon>Bacteria</taxon>
        <taxon>Bacillati</taxon>
        <taxon>Chloroflexota</taxon>
        <taxon>Chloroflexia</taxon>
        <taxon>environmental samples</taxon>
    </lineage>
</organism>
<keyword evidence="9" id="KW-0132">Cell division</keyword>
<feature type="domain" description="SpoVT-AbrB" evidence="8">
    <location>
        <begin position="76"/>
        <end position="119"/>
    </location>
</feature>
<gene>
    <name evidence="7" type="primary">mraZ</name>
    <name evidence="9" type="ORF">AVDCRST_MAG26-665</name>
</gene>
<dbReference type="InterPro" id="IPR003444">
    <property type="entry name" value="MraZ"/>
</dbReference>
<dbReference type="PANTHER" id="PTHR34701">
    <property type="entry name" value="TRANSCRIPTIONAL REGULATOR MRAZ"/>
    <property type="match status" value="1"/>
</dbReference>
<evidence type="ECO:0000259" key="8">
    <source>
        <dbReference type="PROSITE" id="PS51740"/>
    </source>
</evidence>
<reference evidence="9" key="1">
    <citation type="submission" date="2020-02" db="EMBL/GenBank/DDBJ databases">
        <authorList>
            <person name="Meier V. D."/>
        </authorList>
    </citation>
    <scope>NUCLEOTIDE SEQUENCE</scope>
    <source>
        <strain evidence="9">AVDCRST_MAG26</strain>
    </source>
</reference>
<evidence type="ECO:0000256" key="6">
    <source>
        <dbReference type="ARBA" id="ARBA00023163"/>
    </source>
</evidence>
<accession>A0A6J4HH05</accession>
<evidence type="ECO:0000256" key="2">
    <source>
        <dbReference type="ARBA" id="ARBA00022490"/>
    </source>
</evidence>
<feature type="domain" description="SpoVT-AbrB" evidence="8">
    <location>
        <begin position="5"/>
        <end position="47"/>
    </location>
</feature>
<dbReference type="NCBIfam" id="TIGR00242">
    <property type="entry name" value="division/cell wall cluster transcriptional repressor MraZ"/>
    <property type="match status" value="1"/>
</dbReference>
<dbReference type="InterPro" id="IPR020603">
    <property type="entry name" value="MraZ_dom"/>
</dbReference>
<dbReference type="GO" id="GO:2000143">
    <property type="term" value="P:negative regulation of DNA-templated transcription initiation"/>
    <property type="evidence" value="ECO:0007669"/>
    <property type="project" value="TreeGrafter"/>
</dbReference>
<evidence type="ECO:0000256" key="4">
    <source>
        <dbReference type="ARBA" id="ARBA00023015"/>
    </source>
</evidence>
<proteinExistence type="inferred from homology"/>
<evidence type="ECO:0000313" key="9">
    <source>
        <dbReference type="EMBL" id="CAA9224186.1"/>
    </source>
</evidence>
<dbReference type="InterPro" id="IPR035644">
    <property type="entry name" value="MraZ_C"/>
</dbReference>
<dbReference type="Pfam" id="PF02381">
    <property type="entry name" value="MraZ"/>
    <property type="match status" value="2"/>
</dbReference>
<dbReference type="GO" id="GO:0051301">
    <property type="term" value="P:cell division"/>
    <property type="evidence" value="ECO:0007669"/>
    <property type="project" value="UniProtKB-KW"/>
</dbReference>
<dbReference type="InterPro" id="IPR035642">
    <property type="entry name" value="MraZ_N"/>
</dbReference>
<dbReference type="HAMAP" id="MF_01008">
    <property type="entry name" value="MraZ"/>
    <property type="match status" value="1"/>
</dbReference>
<dbReference type="PROSITE" id="PS51740">
    <property type="entry name" value="SPOVT_ABRB"/>
    <property type="match status" value="2"/>
</dbReference>
<keyword evidence="9" id="KW-0131">Cell cycle</keyword>
<dbReference type="EMBL" id="CADCTK010000167">
    <property type="protein sequence ID" value="CAA9224186.1"/>
    <property type="molecule type" value="Genomic_DNA"/>
</dbReference>
<dbReference type="PANTHER" id="PTHR34701:SF1">
    <property type="entry name" value="TRANSCRIPTIONAL REGULATOR MRAZ"/>
    <property type="match status" value="1"/>
</dbReference>
<keyword evidence="6 7" id="KW-0804">Transcription</keyword>
<name>A0A6J4HH05_9CHLR</name>
<dbReference type="Gene3D" id="3.40.1550.20">
    <property type="entry name" value="Transcriptional regulator MraZ domain"/>
    <property type="match status" value="1"/>
</dbReference>